<evidence type="ECO:0000313" key="4">
    <source>
        <dbReference type="EMBL" id="PWA70748.1"/>
    </source>
</evidence>
<dbReference type="SUPFAM" id="SSF52058">
    <property type="entry name" value="L domain-like"/>
    <property type="match status" value="1"/>
</dbReference>
<dbReference type="STRING" id="35608.A0A2U1NB80"/>
<comment type="caution">
    <text evidence="4">The sequence shown here is derived from an EMBL/GenBank/DDBJ whole genome shotgun (WGS) entry which is preliminary data.</text>
</comment>
<dbReference type="EMBL" id="PKPP01003188">
    <property type="protein sequence ID" value="PWA70748.1"/>
    <property type="molecule type" value="Genomic_DNA"/>
</dbReference>
<feature type="signal peptide" evidence="3">
    <location>
        <begin position="1"/>
        <end position="21"/>
    </location>
</feature>
<reference evidence="4 5" key="1">
    <citation type="journal article" date="2018" name="Mol. Plant">
        <title>The genome of Artemisia annua provides insight into the evolution of Asteraceae family and artemisinin biosynthesis.</title>
        <authorList>
            <person name="Shen Q."/>
            <person name="Zhang L."/>
            <person name="Liao Z."/>
            <person name="Wang S."/>
            <person name="Yan T."/>
            <person name="Shi P."/>
            <person name="Liu M."/>
            <person name="Fu X."/>
            <person name="Pan Q."/>
            <person name="Wang Y."/>
            <person name="Lv Z."/>
            <person name="Lu X."/>
            <person name="Zhang F."/>
            <person name="Jiang W."/>
            <person name="Ma Y."/>
            <person name="Chen M."/>
            <person name="Hao X."/>
            <person name="Li L."/>
            <person name="Tang Y."/>
            <person name="Lv G."/>
            <person name="Zhou Y."/>
            <person name="Sun X."/>
            <person name="Brodelius P.E."/>
            <person name="Rose J.K.C."/>
            <person name="Tang K."/>
        </authorList>
    </citation>
    <scope>NUCLEOTIDE SEQUENCE [LARGE SCALE GENOMIC DNA]</scope>
    <source>
        <strain evidence="5">cv. Huhao1</strain>
        <tissue evidence="4">Leaf</tissue>
    </source>
</reference>
<evidence type="ECO:0000256" key="1">
    <source>
        <dbReference type="ARBA" id="ARBA00022614"/>
    </source>
</evidence>
<dbReference type="OrthoDB" id="676979at2759"/>
<dbReference type="PANTHER" id="PTHR48009:SF4">
    <property type="entry name" value="LEUCINE-RICH REPEAT (LRR) FAMILY PROTEIN"/>
    <property type="match status" value="1"/>
</dbReference>
<dbReference type="Pfam" id="PF13855">
    <property type="entry name" value="LRR_8"/>
    <property type="match status" value="1"/>
</dbReference>
<proteinExistence type="predicted"/>
<sequence>MAFTFFTLTFILTLLLTTTNSQPSLNSVEQEALYRVLDSLNSNIPWRTLFPDDICTSPPHGVVCGYTTDPGTDPVSDPGTVNIIELNFGWCFTHRPISLNGFLRSGSGLEELVLVQNPSIYGSLTLVNGENMKGLRRLVITGSNVSGEIPSGFGELSNLEEVTLSRNNLAGNLPQNLSNLKKVKVVDFSQNGLEGNIPENIGDLENLVKLDLSFNKFSGEFPVSMKGLRSLEFLDLSYNNFYNIGIPLVLKDMSNLKGVYLSGNELGGVIPDIWGKLRGLNEIGLSSVGLVGNIPSSMGVYLGNLTYLALDNNKLMGSVPMEFERLEKLNELNLMNNSLSGMLPFSAKFVTRVGGKLKVQGNGELCVDERVIWSFAKVNGNLGKLKVCKSVKNPISALIHVSSGSSSIGHQVSYLMVMFVWILFM</sequence>
<keyword evidence="5" id="KW-1185">Reference proteome</keyword>
<gene>
    <name evidence="4" type="ORF">CTI12_AA286600</name>
</gene>
<name>A0A2U1NB80_ARTAN</name>
<dbReference type="PROSITE" id="PS51450">
    <property type="entry name" value="LRR"/>
    <property type="match status" value="1"/>
</dbReference>
<dbReference type="FunFam" id="3.80.10.10:FF:000383">
    <property type="entry name" value="Leucine-rich repeat receptor protein kinase EMS1"/>
    <property type="match status" value="2"/>
</dbReference>
<dbReference type="Proteomes" id="UP000245207">
    <property type="component" value="Unassembled WGS sequence"/>
</dbReference>
<dbReference type="InterPro" id="IPR053213">
    <property type="entry name" value="RLP29"/>
</dbReference>
<dbReference type="InterPro" id="IPR001611">
    <property type="entry name" value="Leu-rich_rpt"/>
</dbReference>
<dbReference type="AlphaFoldDB" id="A0A2U1NB80"/>
<protein>
    <submittedName>
        <fullName evidence="4">ROP-interactive CRIB motif-containing protein</fullName>
    </submittedName>
</protein>
<evidence type="ECO:0000256" key="3">
    <source>
        <dbReference type="SAM" id="SignalP"/>
    </source>
</evidence>
<dbReference type="InterPro" id="IPR032675">
    <property type="entry name" value="LRR_dom_sf"/>
</dbReference>
<organism evidence="4 5">
    <name type="scientific">Artemisia annua</name>
    <name type="common">Sweet wormwood</name>
    <dbReference type="NCBI Taxonomy" id="35608"/>
    <lineage>
        <taxon>Eukaryota</taxon>
        <taxon>Viridiplantae</taxon>
        <taxon>Streptophyta</taxon>
        <taxon>Embryophyta</taxon>
        <taxon>Tracheophyta</taxon>
        <taxon>Spermatophyta</taxon>
        <taxon>Magnoliopsida</taxon>
        <taxon>eudicotyledons</taxon>
        <taxon>Gunneridae</taxon>
        <taxon>Pentapetalae</taxon>
        <taxon>asterids</taxon>
        <taxon>campanulids</taxon>
        <taxon>Asterales</taxon>
        <taxon>Asteraceae</taxon>
        <taxon>Asteroideae</taxon>
        <taxon>Anthemideae</taxon>
        <taxon>Artemisiinae</taxon>
        <taxon>Artemisia</taxon>
    </lineage>
</organism>
<accession>A0A2U1NB80</accession>
<feature type="chain" id="PRO_5015495552" evidence="3">
    <location>
        <begin position="22"/>
        <end position="425"/>
    </location>
</feature>
<evidence type="ECO:0000313" key="5">
    <source>
        <dbReference type="Proteomes" id="UP000245207"/>
    </source>
</evidence>
<keyword evidence="1" id="KW-0433">Leucine-rich repeat</keyword>
<keyword evidence="2" id="KW-0677">Repeat</keyword>
<dbReference type="Pfam" id="PF00560">
    <property type="entry name" value="LRR_1"/>
    <property type="match status" value="3"/>
</dbReference>
<dbReference type="Gene3D" id="3.80.10.10">
    <property type="entry name" value="Ribonuclease Inhibitor"/>
    <property type="match status" value="1"/>
</dbReference>
<dbReference type="PANTHER" id="PTHR48009">
    <property type="entry name" value="LEUCINE-RICH REPEAT (LRR) FAMILY PROTEIN"/>
    <property type="match status" value="1"/>
</dbReference>
<evidence type="ECO:0000256" key="2">
    <source>
        <dbReference type="ARBA" id="ARBA00022737"/>
    </source>
</evidence>
<keyword evidence="3" id="KW-0732">Signal</keyword>